<dbReference type="AlphaFoldDB" id="A0A173X482"/>
<feature type="coiled-coil region" evidence="1">
    <location>
        <begin position="177"/>
        <end position="217"/>
    </location>
</feature>
<proteinExistence type="predicted"/>
<gene>
    <name evidence="2" type="ORF">ERS852481_00227</name>
</gene>
<sequence length="217" mass="25468">MIGLPKTTEFNKRIPKQTFYENLDVSSMVKKFFVDQIRVIYWKNKIAPSTTNLAAGTNVTELQIFEIRLSGNELDESVLELIDKKIPYHILFLLEYEEKYQAWIGYKEASASASSVFKVWQYYHTEWMKEEELPVKVEGLNVDAVYENFVRQIAGAQLQQTEAGESLKETVERDAKIRDLKKQIAVLQTKIRKEKQLNRQMEMNKELKKLKKELQLL</sequence>
<dbReference type="InterPro" id="IPR025503">
    <property type="entry name" value="DUF4391"/>
</dbReference>
<dbReference type="Pfam" id="PF14335">
    <property type="entry name" value="DUF4391"/>
    <property type="match status" value="1"/>
</dbReference>
<evidence type="ECO:0008006" key="4">
    <source>
        <dbReference type="Google" id="ProtNLM"/>
    </source>
</evidence>
<evidence type="ECO:0000313" key="3">
    <source>
        <dbReference type="Proteomes" id="UP000095362"/>
    </source>
</evidence>
<name>A0A173X482_9FIRM</name>
<dbReference type="RefSeq" id="WP_055260421.1">
    <property type="nucleotide sequence ID" value="NZ_CYZK01000001.1"/>
</dbReference>
<reference evidence="2 3" key="1">
    <citation type="submission" date="2015-09" db="EMBL/GenBank/DDBJ databases">
        <authorList>
            <consortium name="Pathogen Informatics"/>
        </authorList>
    </citation>
    <scope>NUCLEOTIDE SEQUENCE [LARGE SCALE GENOMIC DNA]</scope>
    <source>
        <strain evidence="2 3">2789STDY5834866</strain>
    </source>
</reference>
<evidence type="ECO:0000256" key="1">
    <source>
        <dbReference type="SAM" id="Coils"/>
    </source>
</evidence>
<protein>
    <recommendedName>
        <fullName evidence="4">DUF4391 domain-containing protein</fullName>
    </recommendedName>
</protein>
<evidence type="ECO:0000313" key="2">
    <source>
        <dbReference type="EMBL" id="CUN46483.1"/>
    </source>
</evidence>
<dbReference type="Proteomes" id="UP000095362">
    <property type="component" value="Unassembled WGS sequence"/>
</dbReference>
<organism evidence="2 3">
    <name type="scientific">Coprococcus comes</name>
    <dbReference type="NCBI Taxonomy" id="410072"/>
    <lineage>
        <taxon>Bacteria</taxon>
        <taxon>Bacillati</taxon>
        <taxon>Bacillota</taxon>
        <taxon>Clostridia</taxon>
        <taxon>Lachnospirales</taxon>
        <taxon>Lachnospiraceae</taxon>
        <taxon>Coprococcus</taxon>
    </lineage>
</organism>
<accession>A0A173X482</accession>
<keyword evidence="1" id="KW-0175">Coiled coil</keyword>
<dbReference type="EMBL" id="CYZK01000001">
    <property type="protein sequence ID" value="CUN46483.1"/>
    <property type="molecule type" value="Genomic_DNA"/>
</dbReference>